<dbReference type="EMBL" id="BKCJ010446917">
    <property type="protein sequence ID" value="GFA56693.1"/>
    <property type="molecule type" value="Genomic_DNA"/>
</dbReference>
<feature type="domain" description="Reverse transcriptase Ty1/copia-type" evidence="2">
    <location>
        <begin position="201"/>
        <end position="260"/>
    </location>
</feature>
<accession>A0A699JW36</accession>
<organism evidence="3">
    <name type="scientific">Tanacetum cinerariifolium</name>
    <name type="common">Dalmatian daisy</name>
    <name type="synonym">Chrysanthemum cinerariifolium</name>
    <dbReference type="NCBI Taxonomy" id="118510"/>
    <lineage>
        <taxon>Eukaryota</taxon>
        <taxon>Viridiplantae</taxon>
        <taxon>Streptophyta</taxon>
        <taxon>Embryophyta</taxon>
        <taxon>Tracheophyta</taxon>
        <taxon>Spermatophyta</taxon>
        <taxon>Magnoliopsida</taxon>
        <taxon>eudicotyledons</taxon>
        <taxon>Gunneridae</taxon>
        <taxon>Pentapetalae</taxon>
        <taxon>asterids</taxon>
        <taxon>campanulids</taxon>
        <taxon>Asterales</taxon>
        <taxon>Asteraceae</taxon>
        <taxon>Asteroideae</taxon>
        <taxon>Anthemideae</taxon>
        <taxon>Anthemidinae</taxon>
        <taxon>Tanacetum</taxon>
    </lineage>
</organism>
<gene>
    <name evidence="3" type="ORF">Tci_628665</name>
</gene>
<dbReference type="AlphaFoldDB" id="A0A699JW36"/>
<evidence type="ECO:0000313" key="3">
    <source>
        <dbReference type="EMBL" id="GFA56693.1"/>
    </source>
</evidence>
<feature type="region of interest" description="Disordered" evidence="1">
    <location>
        <begin position="259"/>
        <end position="281"/>
    </location>
</feature>
<protein>
    <submittedName>
        <fullName evidence="3">Putative ribonuclease H-like domain-containing protein</fullName>
    </submittedName>
</protein>
<proteinExistence type="predicted"/>
<name>A0A699JW36_TANCI</name>
<sequence length="281" mass="31629">MRIKQYFLITNYSLWEVILNGDSPAPTRVVKGVLQPVPLTITEQKLARKDELKARGTLLMALSDKHQLKFNSHKDAKTLTELFPVWYSGSTNHQNTDEDDALDRKEPEFDAKKPESKVIVSPSKFEDFSNNNINEVNAASTLVPTVGQNSLNNTNTFSAAGPSNVAANPTYRKSSCIDASQYPDDLDMPELKDITYSDDDDVGFEDPDHPDKVYKVVKALHGLHQAPRAWYETLTNYLLENGFQRGKIDQTLFIKRQKDGKSASTPIDTEKPLLKDPDVRM</sequence>
<feature type="region of interest" description="Disordered" evidence="1">
    <location>
        <begin position="93"/>
        <end position="116"/>
    </location>
</feature>
<dbReference type="InterPro" id="IPR013103">
    <property type="entry name" value="RVT_2"/>
</dbReference>
<feature type="compositionally biased region" description="Basic and acidic residues" evidence="1">
    <location>
        <begin position="102"/>
        <end position="116"/>
    </location>
</feature>
<comment type="caution">
    <text evidence="3">The sequence shown here is derived from an EMBL/GenBank/DDBJ whole genome shotgun (WGS) entry which is preliminary data.</text>
</comment>
<evidence type="ECO:0000256" key="1">
    <source>
        <dbReference type="SAM" id="MobiDB-lite"/>
    </source>
</evidence>
<dbReference type="Pfam" id="PF07727">
    <property type="entry name" value="RVT_2"/>
    <property type="match status" value="1"/>
</dbReference>
<evidence type="ECO:0000259" key="2">
    <source>
        <dbReference type="Pfam" id="PF07727"/>
    </source>
</evidence>
<feature type="compositionally biased region" description="Basic and acidic residues" evidence="1">
    <location>
        <begin position="268"/>
        <end position="281"/>
    </location>
</feature>
<reference evidence="3" key="1">
    <citation type="journal article" date="2019" name="Sci. Rep.">
        <title>Draft genome of Tanacetum cinerariifolium, the natural source of mosquito coil.</title>
        <authorList>
            <person name="Yamashiro T."/>
            <person name="Shiraishi A."/>
            <person name="Satake H."/>
            <person name="Nakayama K."/>
        </authorList>
    </citation>
    <scope>NUCLEOTIDE SEQUENCE</scope>
</reference>